<evidence type="ECO:0000313" key="7">
    <source>
        <dbReference type="EMBL" id="TFD84062.1"/>
    </source>
</evidence>
<evidence type="ECO:0000256" key="3">
    <source>
        <dbReference type="ARBA" id="ARBA00022989"/>
    </source>
</evidence>
<name>A0A4R9BIS4_9MICO</name>
<organism evidence="7 8">
    <name type="scientific">Cryobacterium lactosi</name>
    <dbReference type="NCBI Taxonomy" id="1259202"/>
    <lineage>
        <taxon>Bacteria</taxon>
        <taxon>Bacillati</taxon>
        <taxon>Actinomycetota</taxon>
        <taxon>Actinomycetes</taxon>
        <taxon>Micrococcales</taxon>
        <taxon>Microbacteriaceae</taxon>
        <taxon>Cryobacterium</taxon>
    </lineage>
</organism>
<comment type="subcellular location">
    <subcellularLocation>
        <location evidence="1">Cell membrane</location>
        <topology evidence="1">Multi-pass membrane protein</topology>
    </subcellularLocation>
</comment>
<dbReference type="GO" id="GO:0022857">
    <property type="term" value="F:transmembrane transporter activity"/>
    <property type="evidence" value="ECO:0007669"/>
    <property type="project" value="InterPro"/>
</dbReference>
<evidence type="ECO:0000259" key="6">
    <source>
        <dbReference type="PROSITE" id="PS50850"/>
    </source>
</evidence>
<feature type="transmembrane region" description="Helical" evidence="5">
    <location>
        <begin position="247"/>
        <end position="268"/>
    </location>
</feature>
<proteinExistence type="predicted"/>
<dbReference type="AlphaFoldDB" id="A0A4R9BIS4"/>
<dbReference type="InterPro" id="IPR011701">
    <property type="entry name" value="MFS"/>
</dbReference>
<evidence type="ECO:0000256" key="5">
    <source>
        <dbReference type="SAM" id="Phobius"/>
    </source>
</evidence>
<keyword evidence="8" id="KW-1185">Reference proteome</keyword>
<dbReference type="Proteomes" id="UP000298468">
    <property type="component" value="Unassembled WGS sequence"/>
</dbReference>
<feature type="transmembrane region" description="Helical" evidence="5">
    <location>
        <begin position="35"/>
        <end position="57"/>
    </location>
</feature>
<feature type="transmembrane region" description="Helical" evidence="5">
    <location>
        <begin position="69"/>
        <end position="92"/>
    </location>
</feature>
<evidence type="ECO:0000256" key="1">
    <source>
        <dbReference type="ARBA" id="ARBA00004651"/>
    </source>
</evidence>
<feature type="transmembrane region" description="Helical" evidence="5">
    <location>
        <begin position="304"/>
        <end position="327"/>
    </location>
</feature>
<keyword evidence="4 5" id="KW-0472">Membrane</keyword>
<dbReference type="PROSITE" id="PS00872">
    <property type="entry name" value="NA_GALACTOSIDE_SYMP"/>
    <property type="match status" value="1"/>
</dbReference>
<dbReference type="SUPFAM" id="SSF103473">
    <property type="entry name" value="MFS general substrate transporter"/>
    <property type="match status" value="1"/>
</dbReference>
<dbReference type="EMBL" id="SOHM01000042">
    <property type="protein sequence ID" value="TFD84062.1"/>
    <property type="molecule type" value="Genomic_DNA"/>
</dbReference>
<keyword evidence="3 5" id="KW-1133">Transmembrane helix</keyword>
<protein>
    <submittedName>
        <fullName evidence="7">MFS transporter</fullName>
    </submittedName>
</protein>
<dbReference type="InterPro" id="IPR018043">
    <property type="entry name" value="Na/Gal_symport_CS"/>
</dbReference>
<keyword evidence="2 5" id="KW-0812">Transmembrane</keyword>
<sequence>MFAGIFGVYLAYVTPVAISLSIRVQDLAPGRDEYLGIIIGVGAVAALPLGPLAGQLSDRTRSRFGRRRPWLIGGTIGGVLALTVMALAPSIFVLGLGWVLAQITFSLVVNGFVTIQADRLPALQRGKVAGITGMAQQVAPVVGAVIGGSLSANPILMMLVPGIFAVVFVGLFVVRYHEPDSRGLTFDKPLTARSVIAGYVFDPRTNPDFAWNWLGRLFFFFGLTISSTYTAFFFASKLGLEVKDVGSLIAVAGLLGIVGTIGGALGGGFLTDRLRRRKPFVLGAGILFAAANTLMAFAPDLPVLLVGSLLSTLAIGVFSAVDQALLIDVLPAKETDAGRFVSITGYSTALAQSTAPFVASIVLVLGVSASGDKNYTLLYVLAGVFTIIGGLLVMRVKSVR</sequence>
<dbReference type="PANTHER" id="PTHR23528">
    <property type="match status" value="1"/>
</dbReference>
<dbReference type="OrthoDB" id="7584869at2"/>
<accession>A0A4R9BIS4</accession>
<feature type="transmembrane region" description="Helical" evidence="5">
    <location>
        <begin position="128"/>
        <end position="149"/>
    </location>
</feature>
<feature type="transmembrane region" description="Helical" evidence="5">
    <location>
        <begin position="348"/>
        <end position="369"/>
    </location>
</feature>
<comment type="caution">
    <text evidence="7">The sequence shown here is derived from an EMBL/GenBank/DDBJ whole genome shotgun (WGS) entry which is preliminary data.</text>
</comment>
<evidence type="ECO:0000256" key="2">
    <source>
        <dbReference type="ARBA" id="ARBA00022692"/>
    </source>
</evidence>
<feature type="transmembrane region" description="Helical" evidence="5">
    <location>
        <begin position="280"/>
        <end position="298"/>
    </location>
</feature>
<dbReference type="Pfam" id="PF07690">
    <property type="entry name" value="MFS_1"/>
    <property type="match status" value="1"/>
</dbReference>
<evidence type="ECO:0000313" key="8">
    <source>
        <dbReference type="Proteomes" id="UP000298468"/>
    </source>
</evidence>
<feature type="transmembrane region" description="Helical" evidence="5">
    <location>
        <begin position="155"/>
        <end position="174"/>
    </location>
</feature>
<feature type="transmembrane region" description="Helical" evidence="5">
    <location>
        <begin position="375"/>
        <end position="394"/>
    </location>
</feature>
<feature type="domain" description="Major facilitator superfamily (MFS) profile" evidence="6">
    <location>
        <begin position="1"/>
        <end position="400"/>
    </location>
</feature>
<feature type="transmembrane region" description="Helical" evidence="5">
    <location>
        <begin position="98"/>
        <end position="116"/>
    </location>
</feature>
<dbReference type="Gene3D" id="1.20.1250.20">
    <property type="entry name" value="MFS general substrate transporter like domains"/>
    <property type="match status" value="2"/>
</dbReference>
<gene>
    <name evidence="7" type="ORF">E3T61_19750</name>
</gene>
<dbReference type="PROSITE" id="PS50850">
    <property type="entry name" value="MFS"/>
    <property type="match status" value="1"/>
</dbReference>
<evidence type="ECO:0000256" key="4">
    <source>
        <dbReference type="ARBA" id="ARBA00023136"/>
    </source>
</evidence>
<reference evidence="7 8" key="1">
    <citation type="submission" date="2019-03" db="EMBL/GenBank/DDBJ databases">
        <title>Genomics of glacier-inhabiting Cryobacterium strains.</title>
        <authorList>
            <person name="Liu Q."/>
            <person name="Xin Y.-H."/>
        </authorList>
    </citation>
    <scope>NUCLEOTIDE SEQUENCE [LARGE SCALE GENOMIC DNA]</scope>
    <source>
        <strain evidence="7 8">Sr59</strain>
    </source>
</reference>
<dbReference type="GO" id="GO:0006814">
    <property type="term" value="P:sodium ion transport"/>
    <property type="evidence" value="ECO:0007669"/>
    <property type="project" value="InterPro"/>
</dbReference>
<dbReference type="InterPro" id="IPR020846">
    <property type="entry name" value="MFS_dom"/>
</dbReference>
<feature type="transmembrane region" description="Helical" evidence="5">
    <location>
        <begin position="213"/>
        <end position="235"/>
    </location>
</feature>
<dbReference type="GO" id="GO:0005886">
    <property type="term" value="C:plasma membrane"/>
    <property type="evidence" value="ECO:0007669"/>
    <property type="project" value="UniProtKB-SubCell"/>
</dbReference>
<dbReference type="PANTHER" id="PTHR23528:SF1">
    <property type="entry name" value="MAJOR FACILITATOR SUPERFAMILY (MFS) PROFILE DOMAIN-CONTAINING PROTEIN"/>
    <property type="match status" value="1"/>
</dbReference>
<dbReference type="InterPro" id="IPR036259">
    <property type="entry name" value="MFS_trans_sf"/>
</dbReference>